<reference evidence="1" key="2">
    <citation type="submission" date="2020-09" db="EMBL/GenBank/DDBJ databases">
        <authorList>
            <person name="Sun Q."/>
            <person name="Sedlacek I."/>
        </authorList>
    </citation>
    <scope>NUCLEOTIDE SEQUENCE</scope>
    <source>
        <strain evidence="1">CCM 8606</strain>
    </source>
</reference>
<dbReference type="EMBL" id="BMDH01000006">
    <property type="protein sequence ID" value="GGI15354.1"/>
    <property type="molecule type" value="Genomic_DNA"/>
</dbReference>
<organism evidence="1 2">
    <name type="scientific">Galliscardovia ingluviei</name>
    <dbReference type="NCBI Taxonomy" id="1769422"/>
    <lineage>
        <taxon>Bacteria</taxon>
        <taxon>Bacillati</taxon>
        <taxon>Actinomycetota</taxon>
        <taxon>Actinomycetes</taxon>
        <taxon>Bifidobacteriales</taxon>
        <taxon>Bifidobacteriaceae</taxon>
        <taxon>Galliscardovia</taxon>
    </lineage>
</organism>
<proteinExistence type="predicted"/>
<sequence length="129" mass="14794">MEQIKNEVLETLTRILEDYPYEVDVQVDDDLVVVEIGTAATVTTFNPRLVNLTMLIDATNTVVAMKLEDIAEEQEQELEIGYSAQSLLPWIPDMLEAFTSQGIDSAFNVFDRFEETEQYYCRVEMGEEQ</sequence>
<gene>
    <name evidence="1" type="ORF">GCM10007377_15480</name>
</gene>
<accession>A0A8J3AMB9</accession>
<comment type="caution">
    <text evidence="1">The sequence shown here is derived from an EMBL/GenBank/DDBJ whole genome shotgun (WGS) entry which is preliminary data.</text>
</comment>
<reference evidence="1" key="1">
    <citation type="journal article" date="2014" name="Int. J. Syst. Evol. Microbiol.">
        <title>Complete genome sequence of Corynebacterium casei LMG S-19264T (=DSM 44701T), isolated from a smear-ripened cheese.</title>
        <authorList>
            <consortium name="US DOE Joint Genome Institute (JGI-PGF)"/>
            <person name="Walter F."/>
            <person name="Albersmeier A."/>
            <person name="Kalinowski J."/>
            <person name="Ruckert C."/>
        </authorList>
    </citation>
    <scope>NUCLEOTIDE SEQUENCE</scope>
    <source>
        <strain evidence="1">CCM 8606</strain>
    </source>
</reference>
<keyword evidence="2" id="KW-1185">Reference proteome</keyword>
<evidence type="ECO:0000313" key="2">
    <source>
        <dbReference type="Proteomes" id="UP000619536"/>
    </source>
</evidence>
<dbReference type="AlphaFoldDB" id="A0A8J3AMB9"/>
<dbReference type="Proteomes" id="UP000619536">
    <property type="component" value="Unassembled WGS sequence"/>
</dbReference>
<name>A0A8J3AMB9_9BIFI</name>
<evidence type="ECO:0000313" key="1">
    <source>
        <dbReference type="EMBL" id="GGI15354.1"/>
    </source>
</evidence>
<dbReference type="RefSeq" id="WP_188355717.1">
    <property type="nucleotide sequence ID" value="NZ_BMDH01000006.1"/>
</dbReference>
<protein>
    <submittedName>
        <fullName evidence="1">Uncharacterized protein</fullName>
    </submittedName>
</protein>